<organism evidence="7 8">
    <name type="scientific">Candidatus Woykebacteria bacterium RIFCSPLOWO2_01_FULL_41_12</name>
    <dbReference type="NCBI Taxonomy" id="1802604"/>
    <lineage>
        <taxon>Bacteria</taxon>
        <taxon>Candidatus Woykeibacteriota</taxon>
    </lineage>
</organism>
<dbReference type="Gene3D" id="1.10.600.10">
    <property type="entry name" value="Farnesyl Diphosphate Synthase"/>
    <property type="match status" value="1"/>
</dbReference>
<sequence length="375" mass="42354">MEEGPKYLYQYPWKSEVSEQVEAEKLLLEFKKRFDPLLKEYLQGKVREANEVSSQAVVLVKEIARLAKNGGKRVRPMFVYAGYLAAGGRSVDAVILASLSVELLHTFALIHDDIIDRSPLRRDEPTTHKAFESFHKSSGYHGDRKWYGLSSAILTGDLAATYANEILNIAPFPHERVRRAKYYFNKMKEEAEYGEYLDVLSGIKEKVSEDEVLKILEYKTGKYTVERPLHIGAALAAADSSVYEVFTAYAVPFGQAFQTQDDILGTFGDEETIGKPNDSDIKEGKKTLLVVKSFERASRQQKKLLKQVLGDRGADNTKIEQVREIMRDTGALSYAVSLSNYLLNQSRYVAQSAKIEEPGRQYLLAAVDYLQSRPL</sequence>
<dbReference type="Proteomes" id="UP000179279">
    <property type="component" value="Unassembled WGS sequence"/>
</dbReference>
<evidence type="ECO:0000313" key="8">
    <source>
        <dbReference type="Proteomes" id="UP000179279"/>
    </source>
</evidence>
<reference evidence="7 8" key="1">
    <citation type="journal article" date="2016" name="Nat. Commun.">
        <title>Thousands of microbial genomes shed light on interconnected biogeochemical processes in an aquifer system.</title>
        <authorList>
            <person name="Anantharaman K."/>
            <person name="Brown C.T."/>
            <person name="Hug L.A."/>
            <person name="Sharon I."/>
            <person name="Castelle C.J."/>
            <person name="Probst A.J."/>
            <person name="Thomas B.C."/>
            <person name="Singh A."/>
            <person name="Wilkins M.J."/>
            <person name="Karaoz U."/>
            <person name="Brodie E.L."/>
            <person name="Williams K.H."/>
            <person name="Hubbard S.S."/>
            <person name="Banfield J.F."/>
        </authorList>
    </citation>
    <scope>NUCLEOTIDE SEQUENCE [LARGE SCALE GENOMIC DNA]</scope>
</reference>
<accession>A0A1G1WZ31</accession>
<evidence type="ECO:0000256" key="4">
    <source>
        <dbReference type="ARBA" id="ARBA00022723"/>
    </source>
</evidence>
<dbReference type="InterPro" id="IPR000092">
    <property type="entry name" value="Polyprenyl_synt"/>
</dbReference>
<dbReference type="GO" id="GO:0004659">
    <property type="term" value="F:prenyltransferase activity"/>
    <property type="evidence" value="ECO:0007669"/>
    <property type="project" value="InterPro"/>
</dbReference>
<evidence type="ECO:0000256" key="3">
    <source>
        <dbReference type="ARBA" id="ARBA00022679"/>
    </source>
</evidence>
<name>A0A1G1WZ31_9BACT</name>
<dbReference type="EMBL" id="MHDA01000005">
    <property type="protein sequence ID" value="OGY32821.1"/>
    <property type="molecule type" value="Genomic_DNA"/>
</dbReference>
<comment type="caution">
    <text evidence="7">The sequence shown here is derived from an EMBL/GenBank/DDBJ whole genome shotgun (WGS) entry which is preliminary data.</text>
</comment>
<keyword evidence="4" id="KW-0479">Metal-binding</keyword>
<evidence type="ECO:0000256" key="1">
    <source>
        <dbReference type="ARBA" id="ARBA00001946"/>
    </source>
</evidence>
<comment type="cofactor">
    <cofactor evidence="1">
        <name>Mg(2+)</name>
        <dbReference type="ChEBI" id="CHEBI:18420"/>
    </cofactor>
</comment>
<proteinExistence type="inferred from homology"/>
<protein>
    <recommendedName>
        <fullName evidence="9">Polyprenyl synthetase</fullName>
    </recommendedName>
</protein>
<evidence type="ECO:0000256" key="6">
    <source>
        <dbReference type="RuleBase" id="RU004466"/>
    </source>
</evidence>
<dbReference type="CDD" id="cd00685">
    <property type="entry name" value="Trans_IPPS_HT"/>
    <property type="match status" value="1"/>
</dbReference>
<evidence type="ECO:0008006" key="9">
    <source>
        <dbReference type="Google" id="ProtNLM"/>
    </source>
</evidence>
<dbReference type="SUPFAM" id="SSF48576">
    <property type="entry name" value="Terpenoid synthases"/>
    <property type="match status" value="1"/>
</dbReference>
<dbReference type="GO" id="GO:0046872">
    <property type="term" value="F:metal ion binding"/>
    <property type="evidence" value="ECO:0007669"/>
    <property type="project" value="UniProtKB-KW"/>
</dbReference>
<dbReference type="InterPro" id="IPR008949">
    <property type="entry name" value="Isoprenoid_synthase_dom_sf"/>
</dbReference>
<dbReference type="PANTHER" id="PTHR12001">
    <property type="entry name" value="GERANYLGERANYL PYROPHOSPHATE SYNTHASE"/>
    <property type="match status" value="1"/>
</dbReference>
<keyword evidence="3 6" id="KW-0808">Transferase</keyword>
<comment type="similarity">
    <text evidence="2 6">Belongs to the FPP/GGPP synthase family.</text>
</comment>
<dbReference type="GO" id="GO:0008299">
    <property type="term" value="P:isoprenoid biosynthetic process"/>
    <property type="evidence" value="ECO:0007669"/>
    <property type="project" value="InterPro"/>
</dbReference>
<evidence type="ECO:0000313" key="7">
    <source>
        <dbReference type="EMBL" id="OGY32821.1"/>
    </source>
</evidence>
<gene>
    <name evidence="7" type="ORF">A3A57_00055</name>
</gene>
<keyword evidence="5" id="KW-0460">Magnesium</keyword>
<dbReference type="SFLD" id="SFLDS00005">
    <property type="entry name" value="Isoprenoid_Synthase_Type_I"/>
    <property type="match status" value="1"/>
</dbReference>
<dbReference type="PANTHER" id="PTHR12001:SF85">
    <property type="entry name" value="SHORT CHAIN ISOPRENYL DIPHOSPHATE SYNTHASE"/>
    <property type="match status" value="1"/>
</dbReference>
<dbReference type="AlphaFoldDB" id="A0A1G1WZ31"/>
<evidence type="ECO:0000256" key="2">
    <source>
        <dbReference type="ARBA" id="ARBA00006706"/>
    </source>
</evidence>
<dbReference type="Pfam" id="PF00348">
    <property type="entry name" value="polyprenyl_synt"/>
    <property type="match status" value="1"/>
</dbReference>
<evidence type="ECO:0000256" key="5">
    <source>
        <dbReference type="ARBA" id="ARBA00022842"/>
    </source>
</evidence>